<accession>A0A0B6YC76</accession>
<dbReference type="EMBL" id="HACG01006556">
    <property type="protein sequence ID" value="CEK53421.1"/>
    <property type="molecule type" value="Transcribed_RNA"/>
</dbReference>
<name>A0A0B6YC76_9EUPU</name>
<reference evidence="1" key="1">
    <citation type="submission" date="2014-12" db="EMBL/GenBank/DDBJ databases">
        <title>Insight into the proteome of Arion vulgaris.</title>
        <authorList>
            <person name="Aradska J."/>
            <person name="Bulat T."/>
            <person name="Smidak R."/>
            <person name="Sarate P."/>
            <person name="Gangsoo J."/>
            <person name="Sialana F."/>
            <person name="Bilban M."/>
            <person name="Lubec G."/>
        </authorList>
    </citation>
    <scope>NUCLEOTIDE SEQUENCE</scope>
    <source>
        <tissue evidence="1">Skin</tissue>
    </source>
</reference>
<dbReference type="AlphaFoldDB" id="A0A0B6YC76"/>
<gene>
    <name evidence="1" type="primary">ORF20237</name>
</gene>
<sequence length="55" mass="6556">MHIAIFFWGRRQADLGPQTFYDMWSLAQSVINSIVMTSKWFVFSSPILRQDKKKF</sequence>
<organism evidence="1">
    <name type="scientific">Arion vulgaris</name>
    <dbReference type="NCBI Taxonomy" id="1028688"/>
    <lineage>
        <taxon>Eukaryota</taxon>
        <taxon>Metazoa</taxon>
        <taxon>Spiralia</taxon>
        <taxon>Lophotrochozoa</taxon>
        <taxon>Mollusca</taxon>
        <taxon>Gastropoda</taxon>
        <taxon>Heterobranchia</taxon>
        <taxon>Euthyneura</taxon>
        <taxon>Panpulmonata</taxon>
        <taxon>Eupulmonata</taxon>
        <taxon>Stylommatophora</taxon>
        <taxon>Helicina</taxon>
        <taxon>Arionoidea</taxon>
        <taxon>Arionidae</taxon>
        <taxon>Arion</taxon>
    </lineage>
</organism>
<proteinExistence type="predicted"/>
<feature type="non-terminal residue" evidence="1">
    <location>
        <position position="55"/>
    </location>
</feature>
<evidence type="ECO:0000313" key="1">
    <source>
        <dbReference type="EMBL" id="CEK53421.1"/>
    </source>
</evidence>
<protein>
    <submittedName>
        <fullName evidence="1">Uncharacterized protein</fullName>
    </submittedName>
</protein>